<evidence type="ECO:0000256" key="2">
    <source>
        <dbReference type="ARBA" id="ARBA00022723"/>
    </source>
</evidence>
<dbReference type="Proteomes" id="UP001165287">
    <property type="component" value="Unassembled WGS sequence"/>
</dbReference>
<comment type="caution">
    <text evidence="7">The sequence shown here is derived from an EMBL/GenBank/DDBJ whole genome shotgun (WGS) entry which is preliminary data.</text>
</comment>
<reference evidence="7" key="1">
    <citation type="submission" date="2024-05" db="EMBL/GenBank/DDBJ databases">
        <title>Metabacillus sp. nov., isolated from the rhizosphere soil of tomato plants.</title>
        <authorList>
            <person name="Ma R."/>
        </authorList>
    </citation>
    <scope>NUCLEOTIDE SEQUENCE</scope>
    <source>
        <strain evidence="7">DBTR6</strain>
    </source>
</reference>
<dbReference type="Pfam" id="PF02754">
    <property type="entry name" value="CCG"/>
    <property type="match status" value="1"/>
</dbReference>
<evidence type="ECO:0000256" key="1">
    <source>
        <dbReference type="ARBA" id="ARBA00022485"/>
    </source>
</evidence>
<organism evidence="7 8">
    <name type="scientific">Metabacillus rhizolycopersici</name>
    <dbReference type="NCBI Taxonomy" id="2875709"/>
    <lineage>
        <taxon>Bacteria</taxon>
        <taxon>Bacillati</taxon>
        <taxon>Bacillota</taxon>
        <taxon>Bacilli</taxon>
        <taxon>Bacillales</taxon>
        <taxon>Bacillaceae</taxon>
        <taxon>Metabacillus</taxon>
    </lineage>
</organism>
<keyword evidence="5" id="KW-0411">Iron-sulfur</keyword>
<dbReference type="PANTHER" id="PTHR32479">
    <property type="entry name" value="GLYCOLATE OXIDASE IRON-SULFUR SUBUNIT"/>
    <property type="match status" value="1"/>
</dbReference>
<gene>
    <name evidence="7" type="ORF">K9V48_04690</name>
</gene>
<evidence type="ECO:0000313" key="8">
    <source>
        <dbReference type="Proteomes" id="UP001165287"/>
    </source>
</evidence>
<dbReference type="EMBL" id="JAIQUM010000006">
    <property type="protein sequence ID" value="MBZ5749557.1"/>
    <property type="molecule type" value="Genomic_DNA"/>
</dbReference>
<protein>
    <submittedName>
        <fullName evidence="7">(Fe-S)-binding protein</fullName>
    </submittedName>
</protein>
<evidence type="ECO:0000259" key="6">
    <source>
        <dbReference type="PROSITE" id="PS51379"/>
    </source>
</evidence>
<accession>A0ABS7UMK8</accession>
<dbReference type="PROSITE" id="PS00198">
    <property type="entry name" value="4FE4S_FER_1"/>
    <property type="match status" value="1"/>
</dbReference>
<evidence type="ECO:0000256" key="4">
    <source>
        <dbReference type="ARBA" id="ARBA00023004"/>
    </source>
</evidence>
<dbReference type="PROSITE" id="PS51379">
    <property type="entry name" value="4FE4S_FER_2"/>
    <property type="match status" value="1"/>
</dbReference>
<evidence type="ECO:0000256" key="3">
    <source>
        <dbReference type="ARBA" id="ARBA00022737"/>
    </source>
</evidence>
<proteinExistence type="predicted"/>
<evidence type="ECO:0000256" key="5">
    <source>
        <dbReference type="ARBA" id="ARBA00023014"/>
    </source>
</evidence>
<sequence length="230" mass="25990">MSMGKETHYPRGRINLVKMLGEGKITDLSIVEEPLNLCLGCRACETACPTGVEYGSILESARAALVKRKNFSFPVRLVRNTMFKKGFPIKNMMRFTGNSYWLYEKTELQKVMRKSNALKKLPFHLGEFEAIMPKAVSPKHRSHFSSFVKVKGERKYTIVFFTGCIMDVMFRRINELSIQLLAEAGCDIYIAEKQTCCGALYAHSGEMDDAKELAKKNITAFGLFSILANC</sequence>
<keyword evidence="1" id="KW-0004">4Fe-4S</keyword>
<dbReference type="Gene3D" id="1.10.1060.10">
    <property type="entry name" value="Alpha-helical ferredoxin"/>
    <property type="match status" value="1"/>
</dbReference>
<keyword evidence="8" id="KW-1185">Reference proteome</keyword>
<name>A0ABS7UMK8_9BACI</name>
<dbReference type="PANTHER" id="PTHR32479:SF17">
    <property type="entry name" value="GLYCOLATE OXIDASE IRON-SULFUR SUBUNIT"/>
    <property type="match status" value="1"/>
</dbReference>
<feature type="domain" description="4Fe-4S ferredoxin-type" evidence="6">
    <location>
        <begin position="28"/>
        <end position="52"/>
    </location>
</feature>
<keyword evidence="2" id="KW-0479">Metal-binding</keyword>
<dbReference type="InterPro" id="IPR009051">
    <property type="entry name" value="Helical_ferredxn"/>
</dbReference>
<dbReference type="InterPro" id="IPR017900">
    <property type="entry name" value="4Fe4S_Fe_S_CS"/>
</dbReference>
<keyword evidence="4" id="KW-0408">Iron</keyword>
<dbReference type="InterPro" id="IPR004017">
    <property type="entry name" value="Cys_rich_dom"/>
</dbReference>
<evidence type="ECO:0000313" key="7">
    <source>
        <dbReference type="EMBL" id="MBZ5749557.1"/>
    </source>
</evidence>
<keyword evidence="3" id="KW-0677">Repeat</keyword>
<dbReference type="InterPro" id="IPR017896">
    <property type="entry name" value="4Fe4S_Fe-S-bd"/>
</dbReference>
<dbReference type="SUPFAM" id="SSF46548">
    <property type="entry name" value="alpha-helical ferredoxin"/>
    <property type="match status" value="1"/>
</dbReference>